<comment type="cofactor">
    <cofactor evidence="7">
        <name>Zn(2+)</name>
        <dbReference type="ChEBI" id="CHEBI:29105"/>
    </cofactor>
    <text evidence="7">Binds 1 zinc ion per subunit.</text>
</comment>
<dbReference type="InterPro" id="IPR024571">
    <property type="entry name" value="ERAP1-like_C_dom"/>
</dbReference>
<dbReference type="PANTHER" id="PTHR11533">
    <property type="entry name" value="PROTEASE M1 ZINC METALLOPROTEASE"/>
    <property type="match status" value="1"/>
</dbReference>
<evidence type="ECO:0000313" key="13">
    <source>
        <dbReference type="Proteomes" id="UP001558613"/>
    </source>
</evidence>
<dbReference type="InterPro" id="IPR045357">
    <property type="entry name" value="Aminopeptidase_N-like_N"/>
</dbReference>
<dbReference type="InterPro" id="IPR027268">
    <property type="entry name" value="Peptidase_M4/M1_CTD_sf"/>
</dbReference>
<keyword evidence="6 7" id="KW-0482">Metalloprotease</keyword>
<sequence>MGAISVPSDVKSDETISVPKSYWAAMTRFALLVNLIVLPVYLWAAVTEEPSSFPTSSNGELFPWNKMRLPDTVSPLHYHLLIHPNLTSLDFTGLVQIQIEVHENTKTIILHSKDLQISNARLIDSDKGQLQALKVLEYPHFQQIALISDHALLKRGHMYSVELEFAANLSESFHGFYKSTYRTSKGDARVVASTQFEPTSARAAFPCFDEPAFKANFSVRIRREAKHIALSNMPKLRTSELPDGLFEDQFDVSVKMSTYLVAFIVSDFLSISKTSQHGVQISVYAVPEKIDQAEFALDAAVKLLDFYDDYFDIPYPLPKQDLAAIPDFQSGAMENWGLTTYRESALLFDPHKSSASDKLGITMIIAHELAHQWFGNLVTMQWWNDLWLNEGFAKFMEFVSVNITNPELQVEDYFLGKCFEAMEVDSLSSSHPVSTPVENPAQIQEMFDDVSYDKGACILNMLREFLTPDAFKLGIVRYLKRFSYQNTVNSNLWESLTNVCDSDGLDEGRLKGDESCRRSVSHTGASKWQSEDELDVKAMMETWTLQEGFPLITVEVKGREVRLSQERYLKSDDLSQTSSFLWHVPLTYITSDSTTVHRFLLKTKTDVLYLPEEVNWIKFNVDMSGYYIVHYEGSGWDDLITLLKHNHTALSSNDRASLINNAFQLVSVGKLPLDKALDLTLYLSKETEIMPVTQGFSELVPLYKLMEKRDMVELENQMKGYILQLFRKLIDQQSWTDDGSVSQRMLRSYLLMFGCVRGHPPCVSTATQLFKQWRDSDGNMSLPNDVTMAVFSVGARTEDGWDFLFEKYKESMYISMKNRIKMALTTSPLDHKLKWMMEQSLVGEVMKTQDLPYVVTSVSKNPKAYKHAWDFLQANWDSLIKKFDLGSHSIAHMVVGVTNQYSTREMLAEVRIFFSSLRAETGAELRCIQQALENIEENIRWMDKNLPLLKAWLHRQYDRQHDEI</sequence>
<dbReference type="PRINTS" id="PR00756">
    <property type="entry name" value="ALADIPTASE"/>
</dbReference>
<comment type="caution">
    <text evidence="12">The sequence shown here is derived from an EMBL/GenBank/DDBJ whole genome shotgun (WGS) entry which is preliminary data.</text>
</comment>
<evidence type="ECO:0000259" key="9">
    <source>
        <dbReference type="Pfam" id="PF01433"/>
    </source>
</evidence>
<name>A0ABR3NAX6_9TELE</name>
<dbReference type="InterPro" id="IPR042097">
    <property type="entry name" value="Aminopeptidase_N-like_N_sf"/>
</dbReference>
<dbReference type="PANTHER" id="PTHR11533:SF156">
    <property type="entry name" value="ENDOPLASMIC RETICULUM AMINOPEPTIDASE 1"/>
    <property type="match status" value="1"/>
</dbReference>
<feature type="domain" description="ERAP1-like C-terminal" evidence="10">
    <location>
        <begin position="616"/>
        <end position="936"/>
    </location>
</feature>
<dbReference type="CDD" id="cd09601">
    <property type="entry name" value="M1_APN-Q_like"/>
    <property type="match status" value="1"/>
</dbReference>
<dbReference type="InterPro" id="IPR050344">
    <property type="entry name" value="Peptidase_M1_aminopeptidases"/>
</dbReference>
<organism evidence="12 13">
    <name type="scientific">Cirrhinus molitorella</name>
    <name type="common">mud carp</name>
    <dbReference type="NCBI Taxonomy" id="172907"/>
    <lineage>
        <taxon>Eukaryota</taxon>
        <taxon>Metazoa</taxon>
        <taxon>Chordata</taxon>
        <taxon>Craniata</taxon>
        <taxon>Vertebrata</taxon>
        <taxon>Euteleostomi</taxon>
        <taxon>Actinopterygii</taxon>
        <taxon>Neopterygii</taxon>
        <taxon>Teleostei</taxon>
        <taxon>Ostariophysi</taxon>
        <taxon>Cypriniformes</taxon>
        <taxon>Cyprinidae</taxon>
        <taxon>Labeoninae</taxon>
        <taxon>Labeonini</taxon>
        <taxon>Cirrhinus</taxon>
    </lineage>
</organism>
<keyword evidence="2 7" id="KW-0645">Protease</keyword>
<accession>A0ABR3NAX6</accession>
<evidence type="ECO:0000259" key="11">
    <source>
        <dbReference type="Pfam" id="PF17900"/>
    </source>
</evidence>
<evidence type="ECO:0000256" key="6">
    <source>
        <dbReference type="ARBA" id="ARBA00023049"/>
    </source>
</evidence>
<dbReference type="Gene3D" id="1.10.390.10">
    <property type="entry name" value="Neutral Protease Domain 2"/>
    <property type="match status" value="1"/>
</dbReference>
<dbReference type="InterPro" id="IPR001930">
    <property type="entry name" value="Peptidase_M1"/>
</dbReference>
<feature type="transmembrane region" description="Helical" evidence="7">
    <location>
        <begin position="29"/>
        <end position="46"/>
    </location>
</feature>
<dbReference type="InterPro" id="IPR034016">
    <property type="entry name" value="M1_APN-typ"/>
</dbReference>
<dbReference type="EC" id="3.4.11.-" evidence="7"/>
<evidence type="ECO:0000259" key="10">
    <source>
        <dbReference type="Pfam" id="PF11838"/>
    </source>
</evidence>
<dbReference type="Gene3D" id="2.60.40.1730">
    <property type="entry name" value="tricorn interacting facor f3 domain"/>
    <property type="match status" value="1"/>
</dbReference>
<protein>
    <recommendedName>
        <fullName evidence="7">Aminopeptidase</fullName>
        <ecNumber evidence="7">3.4.11.-</ecNumber>
    </recommendedName>
</protein>
<keyword evidence="7" id="KW-0472">Membrane</keyword>
<evidence type="ECO:0000256" key="2">
    <source>
        <dbReference type="ARBA" id="ARBA00022670"/>
    </source>
</evidence>
<feature type="domain" description="Peptidase M1 membrane alanine aminopeptidase" evidence="9">
    <location>
        <begin position="295"/>
        <end position="501"/>
    </location>
</feature>
<gene>
    <name evidence="12" type="ORF">QQF64_026935</name>
</gene>
<evidence type="ECO:0000256" key="7">
    <source>
        <dbReference type="RuleBase" id="RU364040"/>
    </source>
</evidence>
<dbReference type="Gene3D" id="1.25.50.20">
    <property type="match status" value="1"/>
</dbReference>
<dbReference type="InterPro" id="IPR014782">
    <property type="entry name" value="Peptidase_M1_dom"/>
</dbReference>
<feature type="coiled-coil region" evidence="8">
    <location>
        <begin position="918"/>
        <end position="945"/>
    </location>
</feature>
<proteinExistence type="inferred from homology"/>
<keyword evidence="7" id="KW-1133">Transmembrane helix</keyword>
<evidence type="ECO:0000256" key="5">
    <source>
        <dbReference type="ARBA" id="ARBA00022833"/>
    </source>
</evidence>
<dbReference type="Proteomes" id="UP001558613">
    <property type="component" value="Unassembled WGS sequence"/>
</dbReference>
<dbReference type="Pfam" id="PF01433">
    <property type="entry name" value="Peptidase_M1"/>
    <property type="match status" value="1"/>
</dbReference>
<keyword evidence="8" id="KW-0175">Coiled coil</keyword>
<feature type="domain" description="Aminopeptidase N-like N-terminal" evidence="11">
    <location>
        <begin position="75"/>
        <end position="260"/>
    </location>
</feature>
<dbReference type="SUPFAM" id="SSF63737">
    <property type="entry name" value="Leukotriene A4 hydrolase N-terminal domain"/>
    <property type="match status" value="1"/>
</dbReference>
<keyword evidence="13" id="KW-1185">Reference proteome</keyword>
<evidence type="ECO:0000256" key="3">
    <source>
        <dbReference type="ARBA" id="ARBA00022723"/>
    </source>
</evidence>
<dbReference type="Gene3D" id="2.60.40.1910">
    <property type="match status" value="1"/>
</dbReference>
<keyword evidence="4 7" id="KW-0378">Hydrolase</keyword>
<dbReference type="SUPFAM" id="SSF55486">
    <property type="entry name" value="Metalloproteases ('zincins'), catalytic domain"/>
    <property type="match status" value="1"/>
</dbReference>
<evidence type="ECO:0000256" key="4">
    <source>
        <dbReference type="ARBA" id="ARBA00022801"/>
    </source>
</evidence>
<dbReference type="EMBL" id="JAYMGO010000005">
    <property type="protein sequence ID" value="KAL1274121.1"/>
    <property type="molecule type" value="Genomic_DNA"/>
</dbReference>
<evidence type="ECO:0000256" key="1">
    <source>
        <dbReference type="ARBA" id="ARBA00010136"/>
    </source>
</evidence>
<keyword evidence="7" id="KW-0812">Transmembrane</keyword>
<dbReference type="Pfam" id="PF17900">
    <property type="entry name" value="Peptidase_M1_N"/>
    <property type="match status" value="1"/>
</dbReference>
<reference evidence="12 13" key="1">
    <citation type="submission" date="2023-09" db="EMBL/GenBank/DDBJ databases">
        <authorList>
            <person name="Wang M."/>
        </authorList>
    </citation>
    <scope>NUCLEOTIDE SEQUENCE [LARGE SCALE GENOMIC DNA]</scope>
    <source>
        <strain evidence="12">GT-2023</strain>
        <tissue evidence="12">Liver</tissue>
    </source>
</reference>
<keyword evidence="3 7" id="KW-0479">Metal-binding</keyword>
<evidence type="ECO:0000256" key="8">
    <source>
        <dbReference type="SAM" id="Coils"/>
    </source>
</evidence>
<keyword evidence="5 7" id="KW-0862">Zinc</keyword>
<dbReference type="Pfam" id="PF11838">
    <property type="entry name" value="ERAP1_C"/>
    <property type="match status" value="1"/>
</dbReference>
<comment type="similarity">
    <text evidence="1 7">Belongs to the peptidase M1 family.</text>
</comment>
<evidence type="ECO:0000313" key="12">
    <source>
        <dbReference type="EMBL" id="KAL1274121.1"/>
    </source>
</evidence>
<keyword evidence="7" id="KW-0031">Aminopeptidase</keyword>